<evidence type="ECO:0000259" key="3">
    <source>
        <dbReference type="Pfam" id="PF07790"/>
    </source>
</evidence>
<keyword evidence="2" id="KW-0472">Membrane</keyword>
<dbReference type="Pfam" id="PF07790">
    <property type="entry name" value="Pilin_N"/>
    <property type="match status" value="1"/>
</dbReference>
<name>A0ABD5XUC0_9EURY</name>
<keyword evidence="5" id="KW-1185">Reference proteome</keyword>
<organism evidence="4 5">
    <name type="scientific">Halobaculum litoreum</name>
    <dbReference type="NCBI Taxonomy" id="3031998"/>
    <lineage>
        <taxon>Archaea</taxon>
        <taxon>Methanobacteriati</taxon>
        <taxon>Methanobacteriota</taxon>
        <taxon>Stenosarchaea group</taxon>
        <taxon>Halobacteria</taxon>
        <taxon>Halobacteriales</taxon>
        <taxon>Haloferacaceae</taxon>
        <taxon>Halobaculum</taxon>
    </lineage>
</organism>
<feature type="domain" description="Archaeal Type IV pilin N-terminal" evidence="3">
    <location>
        <begin position="11"/>
        <end position="50"/>
    </location>
</feature>
<dbReference type="EMBL" id="JBHSZG010000001">
    <property type="protein sequence ID" value="MFC7136645.1"/>
    <property type="molecule type" value="Genomic_DNA"/>
</dbReference>
<evidence type="ECO:0000256" key="2">
    <source>
        <dbReference type="SAM" id="Phobius"/>
    </source>
</evidence>
<evidence type="ECO:0000313" key="4">
    <source>
        <dbReference type="EMBL" id="MFC7136645.1"/>
    </source>
</evidence>
<feature type="transmembrane region" description="Helical" evidence="2">
    <location>
        <begin position="12"/>
        <end position="41"/>
    </location>
</feature>
<evidence type="ECO:0000256" key="1">
    <source>
        <dbReference type="SAM" id="MobiDB-lite"/>
    </source>
</evidence>
<accession>A0ABD5XUC0</accession>
<keyword evidence="2" id="KW-1133">Transmembrane helix</keyword>
<gene>
    <name evidence="4" type="ORF">ACFQRB_09325</name>
</gene>
<dbReference type="Proteomes" id="UP001596368">
    <property type="component" value="Unassembled WGS sequence"/>
</dbReference>
<dbReference type="PANTHER" id="PTHR38138">
    <property type="entry name" value="VNG6441H"/>
    <property type="match status" value="1"/>
</dbReference>
<proteinExistence type="predicted"/>
<dbReference type="NCBIfam" id="TIGR02537">
    <property type="entry name" value="arch_flag_Nterm"/>
    <property type="match status" value="1"/>
</dbReference>
<sequence length="66" mass="7053">MNVHELFTEERAVSPVIGVILMVAITVILAAVVGSFVFGIGGRSSRPRRTRTSSSTTRRTPAPPTT</sequence>
<feature type="region of interest" description="Disordered" evidence="1">
    <location>
        <begin position="41"/>
        <end position="66"/>
    </location>
</feature>
<dbReference type="AlphaFoldDB" id="A0ABD5XUC0"/>
<dbReference type="PANTHER" id="PTHR38138:SF1">
    <property type="entry name" value="ARCHAEAL TYPE IV PILIN N-TERMINAL DOMAIN-CONTAINING PROTEIN"/>
    <property type="match status" value="1"/>
</dbReference>
<keyword evidence="2" id="KW-0812">Transmembrane</keyword>
<protein>
    <submittedName>
        <fullName evidence="4">Type IV pilin</fullName>
    </submittedName>
</protein>
<dbReference type="InterPro" id="IPR012859">
    <property type="entry name" value="Pilin_N_archaeal"/>
</dbReference>
<evidence type="ECO:0000313" key="5">
    <source>
        <dbReference type="Proteomes" id="UP001596368"/>
    </source>
</evidence>
<comment type="caution">
    <text evidence="4">The sequence shown here is derived from an EMBL/GenBank/DDBJ whole genome shotgun (WGS) entry which is preliminary data.</text>
</comment>
<reference evidence="4 5" key="1">
    <citation type="journal article" date="2019" name="Int. J. Syst. Evol. Microbiol.">
        <title>The Global Catalogue of Microorganisms (GCM) 10K type strain sequencing project: providing services to taxonomists for standard genome sequencing and annotation.</title>
        <authorList>
            <consortium name="The Broad Institute Genomics Platform"/>
            <consortium name="The Broad Institute Genome Sequencing Center for Infectious Disease"/>
            <person name="Wu L."/>
            <person name="Ma J."/>
        </authorList>
    </citation>
    <scope>NUCLEOTIDE SEQUENCE [LARGE SCALE GENOMIC DNA]</scope>
    <source>
        <strain evidence="4 5">DT92</strain>
    </source>
</reference>
<dbReference type="InterPro" id="IPR013373">
    <property type="entry name" value="Flagellin/pilin_N_arc"/>
</dbReference>